<dbReference type="EMBL" id="CAJNRD030001119">
    <property type="protein sequence ID" value="CAG5087854.1"/>
    <property type="molecule type" value="Genomic_DNA"/>
</dbReference>
<organism evidence="1 2">
    <name type="scientific">Cotesia congregata</name>
    <name type="common">Parasitoid wasp</name>
    <name type="synonym">Apanteles congregatus</name>
    <dbReference type="NCBI Taxonomy" id="51543"/>
    <lineage>
        <taxon>Eukaryota</taxon>
        <taxon>Metazoa</taxon>
        <taxon>Ecdysozoa</taxon>
        <taxon>Arthropoda</taxon>
        <taxon>Hexapoda</taxon>
        <taxon>Insecta</taxon>
        <taxon>Pterygota</taxon>
        <taxon>Neoptera</taxon>
        <taxon>Endopterygota</taxon>
        <taxon>Hymenoptera</taxon>
        <taxon>Apocrita</taxon>
        <taxon>Ichneumonoidea</taxon>
        <taxon>Braconidae</taxon>
        <taxon>Microgastrinae</taxon>
        <taxon>Cotesia</taxon>
    </lineage>
</organism>
<evidence type="ECO:0000313" key="2">
    <source>
        <dbReference type="Proteomes" id="UP000786811"/>
    </source>
</evidence>
<gene>
    <name evidence="1" type="ORF">HICCMSTLAB_LOCUS4625</name>
</gene>
<keyword evidence="2" id="KW-1185">Reference proteome</keyword>
<protein>
    <submittedName>
        <fullName evidence="1">Uncharacterized protein</fullName>
    </submittedName>
</protein>
<comment type="caution">
    <text evidence="1">The sequence shown here is derived from an EMBL/GenBank/DDBJ whole genome shotgun (WGS) entry which is preliminary data.</text>
</comment>
<reference evidence="1" key="1">
    <citation type="submission" date="2021-04" db="EMBL/GenBank/DDBJ databases">
        <authorList>
            <person name="Chebbi M.A.C M."/>
        </authorList>
    </citation>
    <scope>NUCLEOTIDE SEQUENCE</scope>
</reference>
<accession>A0A8J2MF90</accession>
<name>A0A8J2MF90_COTCN</name>
<evidence type="ECO:0000313" key="1">
    <source>
        <dbReference type="EMBL" id="CAG5087854.1"/>
    </source>
</evidence>
<dbReference type="Proteomes" id="UP000786811">
    <property type="component" value="Unassembled WGS sequence"/>
</dbReference>
<proteinExistence type="predicted"/>
<dbReference type="AlphaFoldDB" id="A0A8J2MF90"/>
<sequence>MAIELSGLNFCVGLNNRFFLETGSSIKEYSFNSRENLLVEEGSTTIDYSLEFDGNIEIYQMSSEDKRFQMMICMDQKLKILSYELPLTEVFPTVIETQLYNPNDVNFRKPKDQLMIMPNSNTAIMVHNRFLTVGVDLLLEGDDKWESHEMTLKDGIHPTSIAMHANMLFIGLSSGYIHVYSISDIRQLLNKHKILKKIRKIKISESPVTAIKLTEIKKIPYILASTHKQLYSITL</sequence>
<dbReference type="OrthoDB" id="2095648at2759"/>